<dbReference type="InterPro" id="IPR011051">
    <property type="entry name" value="RmlC_Cupin_sf"/>
</dbReference>
<dbReference type="InterPro" id="IPR010282">
    <property type="entry name" value="Uncharacterised_HutD/Ves"/>
</dbReference>
<keyword evidence="2" id="KW-1185">Reference proteome</keyword>
<dbReference type="Proteomes" id="UP000030019">
    <property type="component" value="Unassembled WGS sequence"/>
</dbReference>
<dbReference type="RefSeq" id="WP_037616046.1">
    <property type="nucleotide sequence ID" value="NZ_JPEN01000055.1"/>
</dbReference>
<dbReference type="PANTHER" id="PTHR37943:SF1">
    <property type="entry name" value="PROTEIN VES"/>
    <property type="match status" value="1"/>
</dbReference>
<sequence length="199" mass="22311">MTNVTLLRAKDFQVSDWSGGKTKQLYLSPPTGHYGKRDFDYRLSTATVELTESQFSDLSGFHRILMSLDHTLYLHNASRQEKTVLAPFTPYIFEGSDSITSRGTCTDFNLIYSDHYQGQMIAISDGQELSRDEEIQFIYALGDLTVTGTDLPALNLEAEQLLIVEQETQATELQIMFSSNQPKGVPLAIWAGLKHIPAK</sequence>
<dbReference type="Gene3D" id="2.60.120.10">
    <property type="entry name" value="Jelly Rolls"/>
    <property type="match status" value="1"/>
</dbReference>
<evidence type="ECO:0000313" key="1">
    <source>
        <dbReference type="EMBL" id="KGM37359.1"/>
    </source>
</evidence>
<evidence type="ECO:0008006" key="3">
    <source>
        <dbReference type="Google" id="ProtNLM"/>
    </source>
</evidence>
<dbReference type="Pfam" id="PF05962">
    <property type="entry name" value="HutD"/>
    <property type="match status" value="1"/>
</dbReference>
<dbReference type="AlphaFoldDB" id="A0A0A0DH29"/>
<dbReference type="InterPro" id="IPR014710">
    <property type="entry name" value="RmlC-like_jellyroll"/>
</dbReference>
<protein>
    <recommendedName>
        <fullName evidence="3">HutD</fullName>
    </recommendedName>
</protein>
<comment type="caution">
    <text evidence="1">The sequence shown here is derived from an EMBL/GenBank/DDBJ whole genome shotgun (WGS) entry which is preliminary data.</text>
</comment>
<dbReference type="PANTHER" id="PTHR37943">
    <property type="entry name" value="PROTEIN VES"/>
    <property type="match status" value="1"/>
</dbReference>
<dbReference type="EMBL" id="JPEN01000055">
    <property type="protein sequence ID" value="KGM37359.1"/>
    <property type="molecule type" value="Genomic_DNA"/>
</dbReference>
<dbReference type="PATRIC" id="fig|176090.4.peg.797"/>
<dbReference type="SUPFAM" id="SSF51182">
    <property type="entry name" value="RmlC-like cupins"/>
    <property type="match status" value="1"/>
</dbReference>
<name>A0A0A0DH29_9STRE</name>
<proteinExistence type="predicted"/>
<organism evidence="1 2">
    <name type="scientific">Streptococcus sinensis</name>
    <dbReference type="NCBI Taxonomy" id="176090"/>
    <lineage>
        <taxon>Bacteria</taxon>
        <taxon>Bacillati</taxon>
        <taxon>Bacillota</taxon>
        <taxon>Bacilli</taxon>
        <taxon>Lactobacillales</taxon>
        <taxon>Streptococcaceae</taxon>
        <taxon>Streptococcus</taxon>
    </lineage>
</organism>
<accession>A0A0A0DH29</accession>
<reference evidence="1 2" key="1">
    <citation type="submission" date="2014-06" db="EMBL/GenBank/DDBJ databases">
        <authorList>
            <person name="Teng J.L."/>
            <person name="Huang Y."/>
            <person name="Tse H."/>
            <person name="Lau S.K."/>
            <person name="Woo P.C."/>
        </authorList>
    </citation>
    <scope>NUCLEOTIDE SEQUENCE [LARGE SCALE GENOMIC DNA]</scope>
    <source>
        <strain evidence="1 2">HKU4</strain>
    </source>
</reference>
<gene>
    <name evidence="1" type="ORF">SSIN_0804</name>
</gene>
<dbReference type="STRING" id="176090.SSIN_0804"/>
<evidence type="ECO:0000313" key="2">
    <source>
        <dbReference type="Proteomes" id="UP000030019"/>
    </source>
</evidence>
<dbReference type="eggNOG" id="COG3758">
    <property type="taxonomic scope" value="Bacteria"/>
</dbReference>